<dbReference type="EMBL" id="JAKZMM010000030">
    <property type="protein sequence ID" value="MCJ2381290.1"/>
    <property type="molecule type" value="Genomic_DNA"/>
</dbReference>
<organism evidence="1 2">
    <name type="scientific">Parabacteroides faecalis</name>
    <dbReference type="NCBI Taxonomy" id="2924040"/>
    <lineage>
        <taxon>Bacteria</taxon>
        <taxon>Pseudomonadati</taxon>
        <taxon>Bacteroidota</taxon>
        <taxon>Bacteroidia</taxon>
        <taxon>Bacteroidales</taxon>
        <taxon>Tannerellaceae</taxon>
        <taxon>Parabacteroides</taxon>
    </lineage>
</organism>
<name>A0ABT0C345_9BACT</name>
<protein>
    <recommendedName>
        <fullName evidence="3">XRE family transcriptional regulator</fullName>
    </recommendedName>
</protein>
<evidence type="ECO:0000313" key="2">
    <source>
        <dbReference type="Proteomes" id="UP001165444"/>
    </source>
</evidence>
<evidence type="ECO:0000313" key="1">
    <source>
        <dbReference type="EMBL" id="MCJ2381290.1"/>
    </source>
</evidence>
<comment type="caution">
    <text evidence="1">The sequence shown here is derived from an EMBL/GenBank/DDBJ whole genome shotgun (WGS) entry which is preliminary data.</text>
</comment>
<reference evidence="1 2" key="1">
    <citation type="submission" date="2022-03" db="EMBL/GenBank/DDBJ databases">
        <title>Parabacteroides sp. nov. isolated from swine feces.</title>
        <authorList>
            <person name="Bak J.E."/>
        </authorList>
    </citation>
    <scope>NUCLEOTIDE SEQUENCE [LARGE SCALE GENOMIC DNA]</scope>
    <source>
        <strain evidence="1 2">AGMB00274</strain>
    </source>
</reference>
<keyword evidence="2" id="KW-1185">Reference proteome</keyword>
<dbReference type="RefSeq" id="WP_243325591.1">
    <property type="nucleotide sequence ID" value="NZ_JAKZMM010000030.1"/>
</dbReference>
<accession>A0ABT0C345</accession>
<proteinExistence type="predicted"/>
<gene>
    <name evidence="1" type="ORF">MUN53_11825</name>
</gene>
<sequence length="73" mass="8531">MDKTNLMLFYENCPNKYKFARNVIFKANVSLNTVINWCKGYSKTTDDNKLVVLSEETGIPKNELFNYKETKDV</sequence>
<dbReference type="Proteomes" id="UP001165444">
    <property type="component" value="Unassembled WGS sequence"/>
</dbReference>
<evidence type="ECO:0008006" key="3">
    <source>
        <dbReference type="Google" id="ProtNLM"/>
    </source>
</evidence>